<proteinExistence type="predicted"/>
<comment type="subcellular location">
    <subcellularLocation>
        <location evidence="1">Cell membrane</location>
        <topology evidence="1">Multi-pass membrane protein</topology>
    </subcellularLocation>
</comment>
<feature type="transmembrane region" description="Helical" evidence="10">
    <location>
        <begin position="93"/>
        <end position="119"/>
    </location>
</feature>
<keyword evidence="4" id="KW-1003">Cell membrane</keyword>
<feature type="transmembrane region" description="Helical" evidence="10">
    <location>
        <begin position="52"/>
        <end position="72"/>
    </location>
</feature>
<dbReference type="InterPro" id="IPR050222">
    <property type="entry name" value="MATE_MdtK"/>
</dbReference>
<keyword evidence="5 10" id="KW-0812">Transmembrane</keyword>
<evidence type="ECO:0000256" key="3">
    <source>
        <dbReference type="ARBA" id="ARBA00022449"/>
    </source>
</evidence>
<dbReference type="CDD" id="cd13131">
    <property type="entry name" value="MATE_NorM_like"/>
    <property type="match status" value="1"/>
</dbReference>
<gene>
    <name evidence="11" type="primary">norM</name>
    <name evidence="11" type="ORF">GCM10011340_22370</name>
</gene>
<keyword evidence="6 10" id="KW-1133">Transmembrane helix</keyword>
<evidence type="ECO:0000256" key="1">
    <source>
        <dbReference type="ARBA" id="ARBA00004651"/>
    </source>
</evidence>
<keyword evidence="3" id="KW-0050">Antiport</keyword>
<dbReference type="PANTHER" id="PTHR43298:SF2">
    <property type="entry name" value="FMN_FAD EXPORTER YEEO-RELATED"/>
    <property type="match status" value="1"/>
</dbReference>
<evidence type="ECO:0000256" key="2">
    <source>
        <dbReference type="ARBA" id="ARBA00022448"/>
    </source>
</evidence>
<feature type="transmembrane region" description="Helical" evidence="10">
    <location>
        <begin position="278"/>
        <end position="299"/>
    </location>
</feature>
<dbReference type="EMBL" id="BNAG01000003">
    <property type="protein sequence ID" value="GHE66561.1"/>
    <property type="molecule type" value="Genomic_DNA"/>
</dbReference>
<feature type="transmembrane region" description="Helical" evidence="10">
    <location>
        <begin position="161"/>
        <end position="182"/>
    </location>
</feature>
<feature type="transmembrane region" description="Helical" evidence="10">
    <location>
        <begin position="194"/>
        <end position="214"/>
    </location>
</feature>
<evidence type="ECO:0000256" key="10">
    <source>
        <dbReference type="SAM" id="Phobius"/>
    </source>
</evidence>
<feature type="transmembrane region" description="Helical" evidence="10">
    <location>
        <begin position="320"/>
        <end position="342"/>
    </location>
</feature>
<dbReference type="PANTHER" id="PTHR43298">
    <property type="entry name" value="MULTIDRUG RESISTANCE PROTEIN NORM-RELATED"/>
    <property type="match status" value="1"/>
</dbReference>
<keyword evidence="2" id="KW-0813">Transport</keyword>
<dbReference type="Proteomes" id="UP000658258">
    <property type="component" value="Unassembled WGS sequence"/>
</dbReference>
<name>A0ABQ3I5M6_9BACT</name>
<dbReference type="RefSeq" id="WP_229838643.1">
    <property type="nucleotide sequence ID" value="NZ_BNAG01000003.1"/>
</dbReference>
<dbReference type="InterPro" id="IPR002528">
    <property type="entry name" value="MATE_fam"/>
</dbReference>
<evidence type="ECO:0000256" key="6">
    <source>
        <dbReference type="ARBA" id="ARBA00022989"/>
    </source>
</evidence>
<organism evidence="11 12">
    <name type="scientific">Roseivirga thermotolerans</name>
    <dbReference type="NCBI Taxonomy" id="1758176"/>
    <lineage>
        <taxon>Bacteria</taxon>
        <taxon>Pseudomonadati</taxon>
        <taxon>Bacteroidota</taxon>
        <taxon>Cytophagia</taxon>
        <taxon>Cytophagales</taxon>
        <taxon>Roseivirgaceae</taxon>
        <taxon>Roseivirga</taxon>
    </lineage>
</organism>
<evidence type="ECO:0000256" key="5">
    <source>
        <dbReference type="ARBA" id="ARBA00022692"/>
    </source>
</evidence>
<feature type="transmembrane region" description="Helical" evidence="10">
    <location>
        <begin position="354"/>
        <end position="380"/>
    </location>
</feature>
<accession>A0ABQ3I5M6</accession>
<evidence type="ECO:0000313" key="11">
    <source>
        <dbReference type="EMBL" id="GHE66561.1"/>
    </source>
</evidence>
<feature type="transmembrane region" description="Helical" evidence="10">
    <location>
        <begin position="418"/>
        <end position="436"/>
    </location>
</feature>
<dbReference type="PIRSF" id="PIRSF006603">
    <property type="entry name" value="DinF"/>
    <property type="match status" value="1"/>
</dbReference>
<feature type="transmembrane region" description="Helical" evidence="10">
    <location>
        <begin position="16"/>
        <end position="40"/>
    </location>
</feature>
<feature type="transmembrane region" description="Helical" evidence="10">
    <location>
        <begin position="392"/>
        <end position="412"/>
    </location>
</feature>
<keyword evidence="7" id="KW-0406">Ion transport</keyword>
<protein>
    <recommendedName>
        <fullName evidence="9">Multidrug-efflux transporter</fullName>
    </recommendedName>
</protein>
<evidence type="ECO:0000256" key="4">
    <source>
        <dbReference type="ARBA" id="ARBA00022475"/>
    </source>
</evidence>
<evidence type="ECO:0000256" key="7">
    <source>
        <dbReference type="ARBA" id="ARBA00023065"/>
    </source>
</evidence>
<keyword evidence="12" id="KW-1185">Reference proteome</keyword>
<keyword evidence="8 10" id="KW-0472">Membrane</keyword>
<feature type="transmembrane region" description="Helical" evidence="10">
    <location>
        <begin position="131"/>
        <end position="149"/>
    </location>
</feature>
<sequence>MAQLLSYKDHFNKTVLLAYPVMLSQLGHIMVGIVDSIMVGQLGPKELAASSFASNFLAVFMMFGIGVSYGITPMVAQADGKKDNDLITRLLRHGIILCLVLGLLMVMLMYSLTAVFPYMGQPAEVIDLGTPYFFIIASSLFPLIVFQGFRQFSEGMSITKPTMYITILANGLNVLLNYLLIFGKWGFPELGLNGAGWSTLVSRVLMAIAMLVFVRRYHRFKAFRAGFVLNRFKADFFKPMLKIGIPTGGQFIFEVGAFAMAAVMMGWLGTVPLASHQIAISLVAISYMMASGISAASTVRVGNQLGKGDFPNLRRAGNTSFIMALVFMAACSLVYILFNGFFPKLYVDDAEVVGIASSLIVIAGLFQLSDGVQVVGLGCLRGMSDVRVPTWITLLSYWGLAIPSSYVFGFVLDLGPQGVWYGLLIGLTVAAVALYTRFNRLATKKILAQ</sequence>
<feature type="transmembrane region" description="Helical" evidence="10">
    <location>
        <begin position="251"/>
        <end position="272"/>
    </location>
</feature>
<evidence type="ECO:0000256" key="8">
    <source>
        <dbReference type="ARBA" id="ARBA00023136"/>
    </source>
</evidence>
<dbReference type="NCBIfam" id="TIGR00797">
    <property type="entry name" value="matE"/>
    <property type="match status" value="1"/>
</dbReference>
<reference evidence="12" key="1">
    <citation type="journal article" date="2019" name="Int. J. Syst. Evol. Microbiol.">
        <title>The Global Catalogue of Microorganisms (GCM) 10K type strain sequencing project: providing services to taxonomists for standard genome sequencing and annotation.</title>
        <authorList>
            <consortium name="The Broad Institute Genomics Platform"/>
            <consortium name="The Broad Institute Genome Sequencing Center for Infectious Disease"/>
            <person name="Wu L."/>
            <person name="Ma J."/>
        </authorList>
    </citation>
    <scope>NUCLEOTIDE SEQUENCE [LARGE SCALE GENOMIC DNA]</scope>
    <source>
        <strain evidence="12">CGMCC 1.15111</strain>
    </source>
</reference>
<dbReference type="InterPro" id="IPR048279">
    <property type="entry name" value="MdtK-like"/>
</dbReference>
<comment type="caution">
    <text evidence="11">The sequence shown here is derived from an EMBL/GenBank/DDBJ whole genome shotgun (WGS) entry which is preliminary data.</text>
</comment>
<evidence type="ECO:0000313" key="12">
    <source>
        <dbReference type="Proteomes" id="UP000658258"/>
    </source>
</evidence>
<dbReference type="Pfam" id="PF01554">
    <property type="entry name" value="MatE"/>
    <property type="match status" value="2"/>
</dbReference>
<evidence type="ECO:0000256" key="9">
    <source>
        <dbReference type="ARBA" id="ARBA00031636"/>
    </source>
</evidence>